<dbReference type="EC" id="3.2.1.23" evidence="3"/>
<evidence type="ECO:0000256" key="2">
    <source>
        <dbReference type="ARBA" id="ARBA00007401"/>
    </source>
</evidence>
<keyword evidence="4 7" id="KW-0378">Hydrolase</keyword>
<reference evidence="7 8" key="1">
    <citation type="submission" date="2018-12" db="EMBL/GenBank/DDBJ databases">
        <authorList>
            <consortium name="Pathogen Informatics"/>
        </authorList>
    </citation>
    <scope>NUCLEOTIDE SEQUENCE [LARGE SCALE GENOMIC DNA]</scope>
    <source>
        <strain evidence="7 8">NCTC8284</strain>
    </source>
</reference>
<dbReference type="PANTHER" id="PTHR46323:SF2">
    <property type="entry name" value="BETA-GALACTOSIDASE"/>
    <property type="match status" value="1"/>
</dbReference>
<dbReference type="EMBL" id="LR134405">
    <property type="protein sequence ID" value="VEH67693.1"/>
    <property type="molecule type" value="Genomic_DNA"/>
</dbReference>
<sequence length="223" mass="26618">MPLPNHFQDPQILHINTTPHHAYFIPFDSVESAVKNQREFSAFFTLLNGDWDFAYFDRYVDLPKDFLHFPFSEKIPVPANWQDHGYDHHHYTNVNYPFPFDPPYVPVENPCGLYHRIFTLSLNEKKRYLLNFEGVDSCLFVYVNRQFVGYSQISHCTDEFDVSDFLKDGENHLHVVVLKWCDGSYLEDQDKFRMSGIFRDVYLLERESHYLQDFLFVPNLRMI</sequence>
<name>A0A3S4U1L7_9PAST</name>
<accession>A0A3S4U1L7</accession>
<feature type="domain" description="Glycosyl hydrolases family 2 sugar binding" evidence="6">
    <location>
        <begin position="46"/>
        <end position="205"/>
    </location>
</feature>
<dbReference type="KEGG" id="rpne:NCTC8284_02890"/>
<comment type="similarity">
    <text evidence="2">Belongs to the glycosyl hydrolase 2 family.</text>
</comment>
<evidence type="ECO:0000256" key="4">
    <source>
        <dbReference type="ARBA" id="ARBA00022801"/>
    </source>
</evidence>
<evidence type="ECO:0000256" key="3">
    <source>
        <dbReference type="ARBA" id="ARBA00012756"/>
    </source>
</evidence>
<dbReference type="Gene3D" id="2.60.120.260">
    <property type="entry name" value="Galactose-binding domain-like"/>
    <property type="match status" value="1"/>
</dbReference>
<proteinExistence type="inferred from homology"/>
<evidence type="ECO:0000256" key="1">
    <source>
        <dbReference type="ARBA" id="ARBA00001412"/>
    </source>
</evidence>
<dbReference type="AlphaFoldDB" id="A0A3S4U1L7"/>
<dbReference type="InterPro" id="IPR008979">
    <property type="entry name" value="Galactose-bd-like_sf"/>
</dbReference>
<dbReference type="InterPro" id="IPR050347">
    <property type="entry name" value="Bact_Beta-galactosidase"/>
</dbReference>
<dbReference type="GO" id="GO:0005990">
    <property type="term" value="P:lactose catabolic process"/>
    <property type="evidence" value="ECO:0007669"/>
    <property type="project" value="TreeGrafter"/>
</dbReference>
<dbReference type="GO" id="GO:0009341">
    <property type="term" value="C:beta-galactosidase complex"/>
    <property type="evidence" value="ECO:0007669"/>
    <property type="project" value="TreeGrafter"/>
</dbReference>
<organism evidence="7 8">
    <name type="scientific">Rodentibacter pneumotropicus</name>
    <dbReference type="NCBI Taxonomy" id="758"/>
    <lineage>
        <taxon>Bacteria</taxon>
        <taxon>Pseudomonadati</taxon>
        <taxon>Pseudomonadota</taxon>
        <taxon>Gammaproteobacteria</taxon>
        <taxon>Pasteurellales</taxon>
        <taxon>Pasteurellaceae</taxon>
        <taxon>Rodentibacter</taxon>
    </lineage>
</organism>
<comment type="catalytic activity">
    <reaction evidence="1">
        <text>Hydrolysis of terminal non-reducing beta-D-galactose residues in beta-D-galactosides.</text>
        <dbReference type="EC" id="3.2.1.23"/>
    </reaction>
</comment>
<evidence type="ECO:0000256" key="5">
    <source>
        <dbReference type="ARBA" id="ARBA00023295"/>
    </source>
</evidence>
<dbReference type="SUPFAM" id="SSF49785">
    <property type="entry name" value="Galactose-binding domain-like"/>
    <property type="match status" value="1"/>
</dbReference>
<dbReference type="GO" id="GO:0004565">
    <property type="term" value="F:beta-galactosidase activity"/>
    <property type="evidence" value="ECO:0007669"/>
    <property type="project" value="UniProtKB-EC"/>
</dbReference>
<evidence type="ECO:0000313" key="7">
    <source>
        <dbReference type="EMBL" id="VEH67693.1"/>
    </source>
</evidence>
<dbReference type="Proteomes" id="UP000278733">
    <property type="component" value="Chromosome"/>
</dbReference>
<evidence type="ECO:0000313" key="8">
    <source>
        <dbReference type="Proteomes" id="UP000278733"/>
    </source>
</evidence>
<dbReference type="Pfam" id="PF02837">
    <property type="entry name" value="Glyco_hydro_2_N"/>
    <property type="match status" value="1"/>
</dbReference>
<protein>
    <recommendedName>
        <fullName evidence="3">beta-galactosidase</fullName>
        <ecNumber evidence="3">3.2.1.23</ecNumber>
    </recommendedName>
</protein>
<dbReference type="InterPro" id="IPR006104">
    <property type="entry name" value="Glyco_hydro_2_N"/>
</dbReference>
<evidence type="ECO:0000259" key="6">
    <source>
        <dbReference type="Pfam" id="PF02837"/>
    </source>
</evidence>
<dbReference type="PANTHER" id="PTHR46323">
    <property type="entry name" value="BETA-GALACTOSIDASE"/>
    <property type="match status" value="1"/>
</dbReference>
<keyword evidence="5 7" id="KW-0326">Glycosidase</keyword>
<gene>
    <name evidence="7" type="primary">ebgA</name>
    <name evidence="7" type="ORF">NCTC8284_02890</name>
</gene>